<evidence type="ECO:0000313" key="2">
    <source>
        <dbReference type="EMBL" id="WVZ02547.1"/>
    </source>
</evidence>
<keyword evidence="1" id="KW-0732">Signal</keyword>
<gene>
    <name evidence="2" type="ORF">V8G54_023353</name>
</gene>
<dbReference type="Proteomes" id="UP001374535">
    <property type="component" value="Chromosome 7"/>
</dbReference>
<accession>A0AAQ3N481</accession>
<organism evidence="2 3">
    <name type="scientific">Vigna mungo</name>
    <name type="common">Black gram</name>
    <name type="synonym">Phaseolus mungo</name>
    <dbReference type="NCBI Taxonomy" id="3915"/>
    <lineage>
        <taxon>Eukaryota</taxon>
        <taxon>Viridiplantae</taxon>
        <taxon>Streptophyta</taxon>
        <taxon>Embryophyta</taxon>
        <taxon>Tracheophyta</taxon>
        <taxon>Spermatophyta</taxon>
        <taxon>Magnoliopsida</taxon>
        <taxon>eudicotyledons</taxon>
        <taxon>Gunneridae</taxon>
        <taxon>Pentapetalae</taxon>
        <taxon>rosids</taxon>
        <taxon>fabids</taxon>
        <taxon>Fabales</taxon>
        <taxon>Fabaceae</taxon>
        <taxon>Papilionoideae</taxon>
        <taxon>50 kb inversion clade</taxon>
        <taxon>NPAAA clade</taxon>
        <taxon>indigoferoid/millettioid clade</taxon>
        <taxon>Phaseoleae</taxon>
        <taxon>Vigna</taxon>
    </lineage>
</organism>
<keyword evidence="3" id="KW-1185">Reference proteome</keyword>
<feature type="chain" id="PRO_5043027690" description="Thionin-like protein" evidence="1">
    <location>
        <begin position="25"/>
        <end position="119"/>
    </location>
</feature>
<reference evidence="2 3" key="1">
    <citation type="journal article" date="2023" name="Life. Sci Alliance">
        <title>Evolutionary insights into 3D genome organization and epigenetic landscape of Vigna mungo.</title>
        <authorList>
            <person name="Junaid A."/>
            <person name="Singh B."/>
            <person name="Bhatia S."/>
        </authorList>
    </citation>
    <scope>NUCLEOTIDE SEQUENCE [LARGE SCALE GENOMIC DNA]</scope>
    <source>
        <strain evidence="2">Urdbean</strain>
    </source>
</reference>
<evidence type="ECO:0008006" key="4">
    <source>
        <dbReference type="Google" id="ProtNLM"/>
    </source>
</evidence>
<protein>
    <recommendedName>
        <fullName evidence="4">Thionin-like protein</fullName>
    </recommendedName>
</protein>
<dbReference type="EMBL" id="CP144694">
    <property type="protein sequence ID" value="WVZ02547.1"/>
    <property type="molecule type" value="Genomic_DNA"/>
</dbReference>
<proteinExistence type="predicted"/>
<dbReference type="AlphaFoldDB" id="A0AAQ3N481"/>
<sequence>MRKIEIKSIRVMVTVMILLNFSQADDVTEVYYCNFKCRMTCLVESPALCFEKCVKECESSQCSKLSSDLVYNCITGCRLMNSLVINIGMYSKIFSCFEVLYFISKCFISVFFFSHDFDN</sequence>
<feature type="signal peptide" evidence="1">
    <location>
        <begin position="1"/>
        <end position="24"/>
    </location>
</feature>
<evidence type="ECO:0000256" key="1">
    <source>
        <dbReference type="SAM" id="SignalP"/>
    </source>
</evidence>
<name>A0AAQ3N481_VIGMU</name>
<evidence type="ECO:0000313" key="3">
    <source>
        <dbReference type="Proteomes" id="UP001374535"/>
    </source>
</evidence>